<proteinExistence type="predicted"/>
<dbReference type="EMBL" id="BK014833">
    <property type="protein sequence ID" value="DAD77768.1"/>
    <property type="molecule type" value="Genomic_DNA"/>
</dbReference>
<organism evidence="1">
    <name type="scientific">Myoviridae sp. ctCL221</name>
    <dbReference type="NCBI Taxonomy" id="2826630"/>
    <lineage>
        <taxon>Viruses</taxon>
        <taxon>Duplodnaviria</taxon>
        <taxon>Heunggongvirae</taxon>
        <taxon>Uroviricota</taxon>
        <taxon>Caudoviricetes</taxon>
    </lineage>
</organism>
<protein>
    <submittedName>
        <fullName evidence="1">Uncharacterized protein</fullName>
    </submittedName>
</protein>
<name>A0A8S5M6J0_9CAUD</name>
<sequence length="51" mass="5953">MGTEDTIEMVIIKNDTIIKKKFSVIDEDEVISFNLGNFFIAVRKEDLKKYL</sequence>
<accession>A0A8S5M6J0</accession>
<reference evidence="1" key="1">
    <citation type="journal article" date="2021" name="Proc. Natl. Acad. Sci. U.S.A.">
        <title>A Catalog of Tens of Thousands of Viruses from Human Metagenomes Reveals Hidden Associations with Chronic Diseases.</title>
        <authorList>
            <person name="Tisza M.J."/>
            <person name="Buck C.B."/>
        </authorList>
    </citation>
    <scope>NUCLEOTIDE SEQUENCE</scope>
    <source>
        <strain evidence="1">CtCL221</strain>
    </source>
</reference>
<evidence type="ECO:0000313" key="1">
    <source>
        <dbReference type="EMBL" id="DAD77768.1"/>
    </source>
</evidence>